<accession>A0A385ECY8</accession>
<proteinExistence type="predicted"/>
<sequence length="382" mass="43132">MTEPKRKGRPPGESNLKRRVAGKLYGTREFKNLMMETIAKIPKGEPTVAGIIKLWGDPDWDTPPAKLDLRSCIDRYTRQGTLVPMERGVYEVSEIPRLTPSHDFQLLAERAIRANGGFMKAKDLRRALGYSSEDARNTTLWKSLRMEGSKVRRDCFKLYLYNLPEDDLRNLVLQGRWALPYFRGVYLGMAPMPADPSARPWRALLDQHLYSVGAALAQAREANGVDIEEVLSFPEIVAALDVARLRNPARLSNRDLARQVEEMPDNVIIVGQRETRTGRLVDIKVTTPRDESDPKHLLIRDVRLDQLVRLENPPADPLSEFLDYHDYASLGADFFEAWAKAFNVDPIALSWGRLGLRPDSGWHVGAGDGDESGWADDAQDED</sequence>
<gene>
    <name evidence="1" type="ORF">CcrBL9_gp496</name>
</gene>
<reference evidence="1 2" key="2">
    <citation type="submission" date="2018-09" db="EMBL/GenBank/DDBJ databases">
        <title>Giant CbK-like Caulobacter bacteriophages have genetically divergent genomes.</title>
        <authorList>
            <person name="Wilson K."/>
            <person name="Ely B."/>
        </authorList>
    </citation>
    <scope>NUCLEOTIDE SEQUENCE [LARGE SCALE GENOMIC DNA]</scope>
</reference>
<reference evidence="2" key="1">
    <citation type="submission" date="2018-07" db="EMBL/GenBank/DDBJ databases">
        <title>Giant CbK-like Caulobacter bacteriophages have genetically divergent genomes.</title>
        <authorList>
            <person name="Wilson K.M."/>
            <person name="Ely B."/>
        </authorList>
    </citation>
    <scope>NUCLEOTIDE SEQUENCE [LARGE SCALE GENOMIC DNA]</scope>
</reference>
<keyword evidence="2" id="KW-1185">Reference proteome</keyword>
<evidence type="ECO:0000313" key="1">
    <source>
        <dbReference type="EMBL" id="AXQ69520.1"/>
    </source>
</evidence>
<name>A0A385ECY8_9CAUD</name>
<evidence type="ECO:0000313" key="2">
    <source>
        <dbReference type="Proteomes" id="UP000259421"/>
    </source>
</evidence>
<dbReference type="EMBL" id="MH588546">
    <property type="protein sequence ID" value="AXQ69520.1"/>
    <property type="molecule type" value="Genomic_DNA"/>
</dbReference>
<protein>
    <submittedName>
        <fullName evidence="1">Uncharacterized protein</fullName>
    </submittedName>
</protein>
<organism evidence="1 2">
    <name type="scientific">Caulobacter phage CcrBL9</name>
    <dbReference type="NCBI Taxonomy" id="2283270"/>
    <lineage>
        <taxon>Viruses</taxon>
        <taxon>Duplodnaviria</taxon>
        <taxon>Heunggongvirae</taxon>
        <taxon>Uroviricota</taxon>
        <taxon>Caudoviricetes</taxon>
        <taxon>Jeanschmidtviridae</taxon>
        <taxon>Bertelyvirus</taxon>
        <taxon>Bertelyvirus BL9</taxon>
    </lineage>
</organism>
<dbReference type="Proteomes" id="UP000259421">
    <property type="component" value="Segment"/>
</dbReference>